<gene>
    <name evidence="3" type="ORF">WR25_21572</name>
</gene>
<organism evidence="3 4">
    <name type="scientific">Diploscapter pachys</name>
    <dbReference type="NCBI Taxonomy" id="2018661"/>
    <lineage>
        <taxon>Eukaryota</taxon>
        <taxon>Metazoa</taxon>
        <taxon>Ecdysozoa</taxon>
        <taxon>Nematoda</taxon>
        <taxon>Chromadorea</taxon>
        <taxon>Rhabditida</taxon>
        <taxon>Rhabditina</taxon>
        <taxon>Rhabditomorpha</taxon>
        <taxon>Rhabditoidea</taxon>
        <taxon>Rhabditidae</taxon>
        <taxon>Diploscapter</taxon>
    </lineage>
</organism>
<evidence type="ECO:0000313" key="4">
    <source>
        <dbReference type="Proteomes" id="UP000218231"/>
    </source>
</evidence>
<comment type="caution">
    <text evidence="3">The sequence shown here is derived from an EMBL/GenBank/DDBJ whole genome shotgun (WGS) entry which is preliminary data.</text>
</comment>
<name>A0A2A2KQ80_9BILA</name>
<evidence type="ECO:0000259" key="2">
    <source>
        <dbReference type="PROSITE" id="PS50250"/>
    </source>
</evidence>
<accession>A0A2A2KQ80</accession>
<protein>
    <recommendedName>
        <fullName evidence="2">PCI domain-containing protein</fullName>
    </recommendedName>
</protein>
<dbReference type="SMART" id="SM00088">
    <property type="entry name" value="PINT"/>
    <property type="match status" value="1"/>
</dbReference>
<sequence>MILRSSIALEDYRQLGDHAEAIRAVKYMCLCKILTDGAAVVPAMLSTKETTAYSGPSISAVKQLAKAFEERSLKMYNEAIEVYKAELVEDPVVDRQQQALKDKMIQKEISRILEPYNEVELSYVARKVRLSKGLVEKTIATMILDKTFRGCIDQQAETVIIHDEPEPVGIYKQAAVMISTMNTTVDNLYTYATRAPKVEGKEKKPDKKKAGDKKQEKSKEKK</sequence>
<feature type="domain" description="PCI" evidence="2">
    <location>
        <begin position="1"/>
        <end position="166"/>
    </location>
</feature>
<proteinExistence type="predicted"/>
<evidence type="ECO:0000313" key="3">
    <source>
        <dbReference type="EMBL" id="PAV76104.1"/>
    </source>
</evidence>
<dbReference type="PROSITE" id="PS50250">
    <property type="entry name" value="PCI"/>
    <property type="match status" value="1"/>
</dbReference>
<dbReference type="PANTHER" id="PTHR10678">
    <property type="entry name" value="26S PROTEASOME NON-ATPASE REGULATORY SUBUNIT 11/COP9 SIGNALOSOME COMPLEX SUBUNIT 2"/>
    <property type="match status" value="1"/>
</dbReference>
<dbReference type="InterPro" id="IPR050871">
    <property type="entry name" value="26S_Proteasome/COP9_Components"/>
</dbReference>
<reference evidence="3 4" key="1">
    <citation type="journal article" date="2017" name="Curr. Biol.">
        <title>Genome architecture and evolution of a unichromosomal asexual nematode.</title>
        <authorList>
            <person name="Fradin H."/>
            <person name="Zegar C."/>
            <person name="Gutwein M."/>
            <person name="Lucas J."/>
            <person name="Kovtun M."/>
            <person name="Corcoran D."/>
            <person name="Baugh L.R."/>
            <person name="Kiontke K."/>
            <person name="Gunsalus K."/>
            <person name="Fitch D.H."/>
            <person name="Piano F."/>
        </authorList>
    </citation>
    <scope>NUCLEOTIDE SEQUENCE [LARGE SCALE GENOMIC DNA]</scope>
    <source>
        <strain evidence="3">PF1309</strain>
    </source>
</reference>
<dbReference type="Proteomes" id="UP000218231">
    <property type="component" value="Unassembled WGS sequence"/>
</dbReference>
<dbReference type="Gene3D" id="1.25.40.570">
    <property type="match status" value="1"/>
</dbReference>
<dbReference type="AlphaFoldDB" id="A0A2A2KQ80"/>
<feature type="region of interest" description="Disordered" evidence="1">
    <location>
        <begin position="195"/>
        <end position="222"/>
    </location>
</feature>
<dbReference type="InterPro" id="IPR036390">
    <property type="entry name" value="WH_DNA-bd_sf"/>
</dbReference>
<dbReference type="SUPFAM" id="SSF46785">
    <property type="entry name" value="Winged helix' DNA-binding domain"/>
    <property type="match status" value="1"/>
</dbReference>
<feature type="compositionally biased region" description="Basic and acidic residues" evidence="1">
    <location>
        <begin position="196"/>
        <end position="222"/>
    </location>
</feature>
<evidence type="ECO:0000256" key="1">
    <source>
        <dbReference type="SAM" id="MobiDB-lite"/>
    </source>
</evidence>
<dbReference type="STRING" id="2018661.A0A2A2KQ80"/>
<keyword evidence="4" id="KW-1185">Reference proteome</keyword>
<dbReference type="Pfam" id="PF01399">
    <property type="entry name" value="PCI"/>
    <property type="match status" value="1"/>
</dbReference>
<dbReference type="OrthoDB" id="1418352at2759"/>
<dbReference type="EMBL" id="LIAE01007960">
    <property type="protein sequence ID" value="PAV76104.1"/>
    <property type="molecule type" value="Genomic_DNA"/>
</dbReference>
<dbReference type="InterPro" id="IPR000717">
    <property type="entry name" value="PCI_dom"/>
</dbReference>